<evidence type="ECO:0000313" key="3">
    <source>
        <dbReference type="Proteomes" id="UP001221898"/>
    </source>
</evidence>
<keyword evidence="3" id="KW-1185">Reference proteome</keyword>
<feature type="region of interest" description="Disordered" evidence="1">
    <location>
        <begin position="91"/>
        <end position="153"/>
    </location>
</feature>
<name>A0AAD7WC38_9TELE</name>
<sequence>MFRVPLIPLWTLEAMASARLMFCSFTSRELLRQSSQAPIEVFALGRRLSRSLSRCALSQILEASLVLLQASSSGGNGTQYLGQGSALGLLGSFDRLPRPPPPPTTTERRTDPAGGCAGTQHPAVARERELGVMTEESDPEPGRSVRPRCLRDQ</sequence>
<proteinExistence type="predicted"/>
<dbReference type="AlphaFoldDB" id="A0AAD7WC38"/>
<evidence type="ECO:0000313" key="2">
    <source>
        <dbReference type="EMBL" id="KAJ8391125.1"/>
    </source>
</evidence>
<evidence type="ECO:0000256" key="1">
    <source>
        <dbReference type="SAM" id="MobiDB-lite"/>
    </source>
</evidence>
<gene>
    <name evidence="2" type="ORF">AAFF_G00095540</name>
</gene>
<comment type="caution">
    <text evidence="2">The sequence shown here is derived from an EMBL/GenBank/DDBJ whole genome shotgun (WGS) entry which is preliminary data.</text>
</comment>
<accession>A0AAD7WC38</accession>
<dbReference type="Proteomes" id="UP001221898">
    <property type="component" value="Unassembled WGS sequence"/>
</dbReference>
<reference evidence="2" key="1">
    <citation type="journal article" date="2023" name="Science">
        <title>Genome structures resolve the early diversification of teleost fishes.</title>
        <authorList>
            <person name="Parey E."/>
            <person name="Louis A."/>
            <person name="Montfort J."/>
            <person name="Bouchez O."/>
            <person name="Roques C."/>
            <person name="Iampietro C."/>
            <person name="Lluch J."/>
            <person name="Castinel A."/>
            <person name="Donnadieu C."/>
            <person name="Desvignes T."/>
            <person name="Floi Bucao C."/>
            <person name="Jouanno E."/>
            <person name="Wen M."/>
            <person name="Mejri S."/>
            <person name="Dirks R."/>
            <person name="Jansen H."/>
            <person name="Henkel C."/>
            <person name="Chen W.J."/>
            <person name="Zahm M."/>
            <person name="Cabau C."/>
            <person name="Klopp C."/>
            <person name="Thompson A.W."/>
            <person name="Robinson-Rechavi M."/>
            <person name="Braasch I."/>
            <person name="Lecointre G."/>
            <person name="Bobe J."/>
            <person name="Postlethwait J.H."/>
            <person name="Berthelot C."/>
            <person name="Roest Crollius H."/>
            <person name="Guiguen Y."/>
        </authorList>
    </citation>
    <scope>NUCLEOTIDE SEQUENCE</scope>
    <source>
        <strain evidence="2">NC1722</strain>
    </source>
</reference>
<dbReference type="EMBL" id="JAINUG010000161">
    <property type="protein sequence ID" value="KAJ8391125.1"/>
    <property type="molecule type" value="Genomic_DNA"/>
</dbReference>
<protein>
    <submittedName>
        <fullName evidence="2">Uncharacterized protein</fullName>
    </submittedName>
</protein>
<organism evidence="2 3">
    <name type="scientific">Aldrovandia affinis</name>
    <dbReference type="NCBI Taxonomy" id="143900"/>
    <lineage>
        <taxon>Eukaryota</taxon>
        <taxon>Metazoa</taxon>
        <taxon>Chordata</taxon>
        <taxon>Craniata</taxon>
        <taxon>Vertebrata</taxon>
        <taxon>Euteleostomi</taxon>
        <taxon>Actinopterygii</taxon>
        <taxon>Neopterygii</taxon>
        <taxon>Teleostei</taxon>
        <taxon>Notacanthiformes</taxon>
        <taxon>Halosauridae</taxon>
        <taxon>Aldrovandia</taxon>
    </lineage>
</organism>